<dbReference type="RefSeq" id="WP_183357676.1">
    <property type="nucleotide sequence ID" value="NZ_BAABKR010000001.1"/>
</dbReference>
<keyword evidence="3" id="KW-0547">Nucleotide-binding</keyword>
<dbReference type="InterPro" id="IPR013563">
    <property type="entry name" value="Oligopep_ABC_C"/>
</dbReference>
<dbReference type="PROSITE" id="PS50893">
    <property type="entry name" value="ABC_TRANSPORTER_2"/>
    <property type="match status" value="2"/>
</dbReference>
<dbReference type="InterPro" id="IPR050319">
    <property type="entry name" value="ABC_transp_ATP-bind"/>
</dbReference>
<sequence length="603" mass="64854">MSTDPAERLLSVENLTVSAGSDQLVQGISFDLFRGERVGLIGESGSGKSLTCLSVIGLLDEGLHAEGSITFHTSGAAEPGPETEPQHVDLLNADENQLSAIRGNRLSMVFQEPMTALNPLMKVGDQLAEVIRLHHPKTKDLRPRVAELLASVQIPDPQRTATVYPHQMSGGQRQRVMLAMAMANGPELLLADEPTTALDVTVQKRVLNLMAQQVESVGSSLLFITHDLGVVSEVCDRVIIMRHGRIVESGPIDRVFTAPEHPYTRSLLAASDLETHPATGRLLTLETADDAHAASDTPPDTLESRAESVSPAPASPAHEPPQAAAEHLTLPAEGGTPVFNAVHSPALRVRDLTRTYGKPGLFGRGMVVPALRGVSFDVAVGQRFGIVGESGCGKSTLLRLLTKLDEPTSGQVEVNGEPIPGRPERQLRWLREAMQIVFQDPMGSLDPRMSVTDIIAEPLHGASRSQRGARVNELLDQVGLPRSSAEKYPHEFSGGQRQRIAIARALVTRPKILVADEAVSALDVSVRAQVLNLLDDLVEEYNLTLVFVSHDLNVVHHSCDVVAVMSAGRIVECGPAETVMRTPAHPYTAELVAAIPRVREGAP</sequence>
<dbReference type="GO" id="GO:0015833">
    <property type="term" value="P:peptide transport"/>
    <property type="evidence" value="ECO:0007669"/>
    <property type="project" value="InterPro"/>
</dbReference>
<dbReference type="Pfam" id="PF00005">
    <property type="entry name" value="ABC_tran"/>
    <property type="match status" value="2"/>
</dbReference>
<dbReference type="NCBIfam" id="NF008453">
    <property type="entry name" value="PRK11308.1"/>
    <property type="match status" value="2"/>
</dbReference>
<comment type="caution">
    <text evidence="7">The sequence shown here is derived from an EMBL/GenBank/DDBJ whole genome shotgun (WGS) entry which is preliminary data.</text>
</comment>
<evidence type="ECO:0000313" key="8">
    <source>
        <dbReference type="Proteomes" id="UP000547528"/>
    </source>
</evidence>
<proteinExistence type="inferred from homology"/>
<keyword evidence="4" id="KW-0067">ATP-binding</keyword>
<dbReference type="GO" id="GO:0016887">
    <property type="term" value="F:ATP hydrolysis activity"/>
    <property type="evidence" value="ECO:0007669"/>
    <property type="project" value="InterPro"/>
</dbReference>
<dbReference type="SMART" id="SM00382">
    <property type="entry name" value="AAA"/>
    <property type="match status" value="2"/>
</dbReference>
<dbReference type="SUPFAM" id="SSF52540">
    <property type="entry name" value="P-loop containing nucleoside triphosphate hydrolases"/>
    <property type="match status" value="2"/>
</dbReference>
<evidence type="ECO:0000256" key="4">
    <source>
        <dbReference type="ARBA" id="ARBA00022840"/>
    </source>
</evidence>
<dbReference type="NCBIfam" id="NF007739">
    <property type="entry name" value="PRK10419.1"/>
    <property type="match status" value="2"/>
</dbReference>
<evidence type="ECO:0000313" key="7">
    <source>
        <dbReference type="EMBL" id="MBB3667348.1"/>
    </source>
</evidence>
<dbReference type="PANTHER" id="PTHR43776">
    <property type="entry name" value="TRANSPORT ATP-BINDING PROTEIN"/>
    <property type="match status" value="1"/>
</dbReference>
<comment type="similarity">
    <text evidence="1">Belongs to the ABC transporter superfamily.</text>
</comment>
<dbReference type="Gene3D" id="3.40.50.300">
    <property type="entry name" value="P-loop containing nucleotide triphosphate hydrolases"/>
    <property type="match status" value="2"/>
</dbReference>
<dbReference type="CDD" id="cd03257">
    <property type="entry name" value="ABC_NikE_OppD_transporters"/>
    <property type="match status" value="2"/>
</dbReference>
<reference evidence="7 8" key="1">
    <citation type="submission" date="2020-08" db="EMBL/GenBank/DDBJ databases">
        <title>Sequencing the genomes of 1000 actinobacteria strains.</title>
        <authorList>
            <person name="Klenk H.-P."/>
        </authorList>
    </citation>
    <scope>NUCLEOTIDE SEQUENCE [LARGE SCALE GENOMIC DNA]</scope>
    <source>
        <strain evidence="7 8">DSM 28238</strain>
    </source>
</reference>
<feature type="domain" description="ABC transporter" evidence="6">
    <location>
        <begin position="10"/>
        <end position="268"/>
    </location>
</feature>
<dbReference type="AlphaFoldDB" id="A0A7W5TTR5"/>
<dbReference type="Proteomes" id="UP000547528">
    <property type="component" value="Unassembled WGS sequence"/>
</dbReference>
<evidence type="ECO:0000256" key="2">
    <source>
        <dbReference type="ARBA" id="ARBA00022448"/>
    </source>
</evidence>
<dbReference type="InterPro" id="IPR003439">
    <property type="entry name" value="ABC_transporter-like_ATP-bd"/>
</dbReference>
<dbReference type="InterPro" id="IPR017871">
    <property type="entry name" value="ABC_transporter-like_CS"/>
</dbReference>
<organism evidence="7 8">
    <name type="scientific">Garicola koreensis</name>
    <dbReference type="NCBI Taxonomy" id="1262554"/>
    <lineage>
        <taxon>Bacteria</taxon>
        <taxon>Bacillati</taxon>
        <taxon>Actinomycetota</taxon>
        <taxon>Actinomycetes</taxon>
        <taxon>Micrococcales</taxon>
        <taxon>Micrococcaceae</taxon>
        <taxon>Garicola</taxon>
    </lineage>
</organism>
<feature type="domain" description="ABC transporter" evidence="6">
    <location>
        <begin position="347"/>
        <end position="592"/>
    </location>
</feature>
<feature type="region of interest" description="Disordered" evidence="5">
    <location>
        <begin position="288"/>
        <end position="324"/>
    </location>
</feature>
<dbReference type="GO" id="GO:0055085">
    <property type="term" value="P:transmembrane transport"/>
    <property type="evidence" value="ECO:0007669"/>
    <property type="project" value="UniProtKB-ARBA"/>
</dbReference>
<gene>
    <name evidence="7" type="ORF">FHX47_000941</name>
</gene>
<accession>A0A7W5TTR5</accession>
<dbReference type="PANTHER" id="PTHR43776:SF7">
    <property type="entry name" value="D,D-DIPEPTIDE TRANSPORT ATP-BINDING PROTEIN DDPF-RELATED"/>
    <property type="match status" value="1"/>
</dbReference>
<dbReference type="EMBL" id="JACIBT010000001">
    <property type="protein sequence ID" value="MBB3667348.1"/>
    <property type="molecule type" value="Genomic_DNA"/>
</dbReference>
<dbReference type="GO" id="GO:0005524">
    <property type="term" value="F:ATP binding"/>
    <property type="evidence" value="ECO:0007669"/>
    <property type="project" value="UniProtKB-KW"/>
</dbReference>
<keyword evidence="2" id="KW-0813">Transport</keyword>
<evidence type="ECO:0000259" key="6">
    <source>
        <dbReference type="PROSITE" id="PS50893"/>
    </source>
</evidence>
<name>A0A7W5TTR5_9MICC</name>
<protein>
    <submittedName>
        <fullName evidence="7">ABC-type glutathione transport system ATPase component</fullName>
    </submittedName>
</protein>
<dbReference type="Pfam" id="PF08352">
    <property type="entry name" value="oligo_HPY"/>
    <property type="match status" value="2"/>
</dbReference>
<evidence type="ECO:0000256" key="5">
    <source>
        <dbReference type="SAM" id="MobiDB-lite"/>
    </source>
</evidence>
<dbReference type="InterPro" id="IPR027417">
    <property type="entry name" value="P-loop_NTPase"/>
</dbReference>
<evidence type="ECO:0000256" key="3">
    <source>
        <dbReference type="ARBA" id="ARBA00022741"/>
    </source>
</evidence>
<dbReference type="InterPro" id="IPR003593">
    <property type="entry name" value="AAA+_ATPase"/>
</dbReference>
<feature type="compositionally biased region" description="Low complexity" evidence="5">
    <location>
        <begin position="307"/>
        <end position="324"/>
    </location>
</feature>
<keyword evidence="8" id="KW-1185">Reference proteome</keyword>
<evidence type="ECO:0000256" key="1">
    <source>
        <dbReference type="ARBA" id="ARBA00005417"/>
    </source>
</evidence>
<dbReference type="PROSITE" id="PS00211">
    <property type="entry name" value="ABC_TRANSPORTER_1"/>
    <property type="match status" value="2"/>
</dbReference>